<dbReference type="InterPro" id="IPR030225">
    <property type="entry name" value="SCAP"/>
</dbReference>
<keyword evidence="9" id="KW-1133">Transmembrane helix</keyword>
<keyword evidence="5" id="KW-0256">Endoplasmic reticulum</keyword>
<feature type="transmembrane region" description="Helical" evidence="9">
    <location>
        <begin position="278"/>
        <end position="301"/>
    </location>
</feature>
<evidence type="ECO:0000256" key="5">
    <source>
        <dbReference type="ARBA" id="ARBA00022824"/>
    </source>
</evidence>
<dbReference type="InterPro" id="IPR000731">
    <property type="entry name" value="SSD"/>
</dbReference>
<feature type="transmembrane region" description="Helical" evidence="9">
    <location>
        <begin position="361"/>
        <end position="379"/>
    </location>
</feature>
<sequence length="496" mass="55701">VDKFSVLICSSIPLVNLPLPSNVPQQYTEASNVSEAEVPRWYSASEPPLYIQQVILKSAVSPWVDGMLLTDAIRAPLAEAFRLVEAVQNYKHATRRTLSDVCIRVEMPPDSSPLPQYNCLVVSPANFWRQDPHQFFTDTNLIATVYKYHSIQVGKVTLAELLFGIGLKEAGMKRYPLRNRQRVIQFAVTILLTKYDKENFVNIFPLRYMEGLHQHLRSIYPLHQNSSSSGQQSVVHLYYPGDFDFHEFLPLFFTYLMLFFYMYFSVRKIELVRSKVGMALSAVFTVISSLVMSIGLCLFFGLDPAGSSRGREVFPYLVVVVGLENILVLTKSVVSTQAHLDAKIRVAQGLSKEGWSITKNLLTEVTILTVGLLTLVPAIQEFCIFAMVGLLCDFFLQVCFFATVLSLDIRRIEAEDSGRRERGGPTTATGSSTGGAGGGTLRGATSRPPIPRSRSTPRLQYPPQQPQDVMPPPHHSLTKIPKRYSRVFCTRFEVFE</sequence>
<evidence type="ECO:0000256" key="4">
    <source>
        <dbReference type="ARBA" id="ARBA00022737"/>
    </source>
</evidence>
<organism evidence="11 12">
    <name type="scientific">Ranatra chinensis</name>
    <dbReference type="NCBI Taxonomy" id="642074"/>
    <lineage>
        <taxon>Eukaryota</taxon>
        <taxon>Metazoa</taxon>
        <taxon>Ecdysozoa</taxon>
        <taxon>Arthropoda</taxon>
        <taxon>Hexapoda</taxon>
        <taxon>Insecta</taxon>
        <taxon>Pterygota</taxon>
        <taxon>Neoptera</taxon>
        <taxon>Paraneoptera</taxon>
        <taxon>Hemiptera</taxon>
        <taxon>Heteroptera</taxon>
        <taxon>Panheteroptera</taxon>
        <taxon>Nepomorpha</taxon>
        <taxon>Nepidae</taxon>
        <taxon>Ranatrinae</taxon>
        <taxon>Ranatra</taxon>
    </lineage>
</organism>
<keyword evidence="9" id="KW-0812">Transmembrane</keyword>
<keyword evidence="12" id="KW-1185">Reference proteome</keyword>
<evidence type="ECO:0000313" key="11">
    <source>
        <dbReference type="EMBL" id="KAL1116560.1"/>
    </source>
</evidence>
<dbReference type="PANTHER" id="PTHR46378">
    <property type="entry name" value="STEROL REGULATORY ELEMENT-BINDING PROTEIN CLEAVAGE-ACTIVATING PROTEIN"/>
    <property type="match status" value="1"/>
</dbReference>
<dbReference type="Proteomes" id="UP001558652">
    <property type="component" value="Unassembled WGS sequence"/>
</dbReference>
<dbReference type="InterPro" id="IPR053958">
    <property type="entry name" value="HMGCR/SNAP/NPC1-like_SSD"/>
</dbReference>
<evidence type="ECO:0000256" key="6">
    <source>
        <dbReference type="ARBA" id="ARBA00023034"/>
    </source>
</evidence>
<dbReference type="GO" id="GO:0000139">
    <property type="term" value="C:Golgi membrane"/>
    <property type="evidence" value="ECO:0007669"/>
    <property type="project" value="UniProtKB-SubCell"/>
</dbReference>
<dbReference type="SUPFAM" id="SSF82866">
    <property type="entry name" value="Multidrug efflux transporter AcrB transmembrane domain"/>
    <property type="match status" value="1"/>
</dbReference>
<evidence type="ECO:0000256" key="1">
    <source>
        <dbReference type="ARBA" id="ARBA00004240"/>
    </source>
</evidence>
<evidence type="ECO:0000256" key="8">
    <source>
        <dbReference type="SAM" id="MobiDB-lite"/>
    </source>
</evidence>
<feature type="transmembrane region" description="Helical" evidence="9">
    <location>
        <begin position="385"/>
        <end position="407"/>
    </location>
</feature>
<evidence type="ECO:0000256" key="7">
    <source>
        <dbReference type="ARBA" id="ARBA00023136"/>
    </source>
</evidence>
<evidence type="ECO:0000259" key="10">
    <source>
        <dbReference type="PROSITE" id="PS50156"/>
    </source>
</evidence>
<protein>
    <recommendedName>
        <fullName evidence="10">SSD domain-containing protein</fullName>
    </recommendedName>
</protein>
<keyword evidence="6" id="KW-0333">Golgi apparatus</keyword>
<gene>
    <name evidence="11" type="ORF">AAG570_005032</name>
</gene>
<comment type="subcellular location">
    <subcellularLocation>
        <location evidence="1">Endoplasmic reticulum</location>
    </subcellularLocation>
    <subcellularLocation>
        <location evidence="2">Golgi apparatus membrane</location>
    </subcellularLocation>
</comment>
<evidence type="ECO:0000256" key="2">
    <source>
        <dbReference type="ARBA" id="ARBA00004394"/>
    </source>
</evidence>
<proteinExistence type="predicted"/>
<feature type="compositionally biased region" description="Low complexity" evidence="8">
    <location>
        <begin position="442"/>
        <end position="462"/>
    </location>
</feature>
<dbReference type="AlphaFoldDB" id="A0ABD0Y1T4"/>
<dbReference type="InterPro" id="IPR057041">
    <property type="entry name" value="SCAP_N"/>
</dbReference>
<evidence type="ECO:0000313" key="12">
    <source>
        <dbReference type="Proteomes" id="UP001558652"/>
    </source>
</evidence>
<dbReference type="Pfam" id="PF12349">
    <property type="entry name" value="Sterol-sensing"/>
    <property type="match status" value="1"/>
</dbReference>
<keyword evidence="4" id="KW-0677">Repeat</keyword>
<feature type="compositionally biased region" description="Pro residues" evidence="8">
    <location>
        <begin position="463"/>
        <end position="474"/>
    </location>
</feature>
<feature type="non-terminal residue" evidence="11">
    <location>
        <position position="1"/>
    </location>
</feature>
<dbReference type="Pfam" id="PF24006">
    <property type="entry name" value="SCAP_N"/>
    <property type="match status" value="1"/>
</dbReference>
<dbReference type="GO" id="GO:0005783">
    <property type="term" value="C:endoplasmic reticulum"/>
    <property type="evidence" value="ECO:0007669"/>
    <property type="project" value="UniProtKB-SubCell"/>
</dbReference>
<name>A0ABD0Y1T4_9HEMI</name>
<comment type="caution">
    <text evidence="11">The sequence shown here is derived from an EMBL/GenBank/DDBJ whole genome shotgun (WGS) entry which is preliminary data.</text>
</comment>
<feature type="compositionally biased region" description="Gly residues" evidence="8">
    <location>
        <begin position="432"/>
        <end position="441"/>
    </location>
</feature>
<keyword evidence="3" id="KW-0853">WD repeat</keyword>
<reference evidence="11 12" key="1">
    <citation type="submission" date="2024-07" db="EMBL/GenBank/DDBJ databases">
        <title>Chromosome-level genome assembly of the water stick insect Ranatra chinensis (Heteroptera: Nepidae).</title>
        <authorList>
            <person name="Liu X."/>
        </authorList>
    </citation>
    <scope>NUCLEOTIDE SEQUENCE [LARGE SCALE GENOMIC DNA]</scope>
    <source>
        <strain evidence="11">Cailab_2021Rc</strain>
        <tissue evidence="11">Muscle</tissue>
    </source>
</reference>
<dbReference type="PROSITE" id="PS50156">
    <property type="entry name" value="SSD"/>
    <property type="match status" value="1"/>
</dbReference>
<dbReference type="PANTHER" id="PTHR46378:SF1">
    <property type="entry name" value="STEROL REGULATORY ELEMENT-BINDING PROTEIN CLEAVAGE-ACTIVATING PROTEIN"/>
    <property type="match status" value="1"/>
</dbReference>
<keyword evidence="7 9" id="KW-0472">Membrane</keyword>
<feature type="region of interest" description="Disordered" evidence="8">
    <location>
        <begin position="416"/>
        <end position="478"/>
    </location>
</feature>
<feature type="domain" description="SSD" evidence="10">
    <location>
        <begin position="247"/>
        <end position="407"/>
    </location>
</feature>
<dbReference type="EMBL" id="JBFDAA010000017">
    <property type="protein sequence ID" value="KAL1116560.1"/>
    <property type="molecule type" value="Genomic_DNA"/>
</dbReference>
<evidence type="ECO:0000256" key="9">
    <source>
        <dbReference type="SAM" id="Phobius"/>
    </source>
</evidence>
<evidence type="ECO:0000256" key="3">
    <source>
        <dbReference type="ARBA" id="ARBA00022574"/>
    </source>
</evidence>
<feature type="transmembrane region" description="Helical" evidence="9">
    <location>
        <begin position="248"/>
        <end position="266"/>
    </location>
</feature>
<feature type="transmembrane region" description="Helical" evidence="9">
    <location>
        <begin position="313"/>
        <end position="334"/>
    </location>
</feature>
<accession>A0ABD0Y1T4</accession>